<name>A0A1B9I8Y0_9TREE</name>
<sequence length="486" mass="52586">MVRETARLGLSERWSLSRKNVNSPITVIYHASIPADCVAKEDLVEAARKLSEIYPVLSCGVDGASSRTPEYVYRKDLSSADVVKIVNLDKEDSLEQLVNRAVIQGKSYHVDSGALWEIQLHRVSSSTPPSPRDRLVLLIDHILCDGLGARNLFADLLGLLSGIPIPDQPDGLPARMDDTVNLKPALESTEPSIWSYIQPYVGSVARRLSSFLTSPPLYAPFPPRQQPGYNSVTAPQQYSHFDLPSSDLSALLSEGKKHAIPTIHPVLHIAAVIALYRATKSTTGLSFYSSIPISERNPSLGHPRSTGNYVTFHFSTDRINRSTIIWEHARGFSSTLRRPETKLVARQTLGKLDAIDGDHKEDDGPSGWEEHLKKVMSDSLGPHKLSLAVSNVGLMELPSTGKLAGEIQDVYFTQSASAMGGCAVLSILSTRGGSMTVSVSSKIGSLPAGVFEAFAEQLKPIVYAIARGDVGENTQAGDSIAGVPDI</sequence>
<organism evidence="1">
    <name type="scientific">Kwoniella pini CBS 10737</name>
    <dbReference type="NCBI Taxonomy" id="1296096"/>
    <lineage>
        <taxon>Eukaryota</taxon>
        <taxon>Fungi</taxon>
        <taxon>Dikarya</taxon>
        <taxon>Basidiomycota</taxon>
        <taxon>Agaricomycotina</taxon>
        <taxon>Tremellomycetes</taxon>
        <taxon>Tremellales</taxon>
        <taxon>Cryptococcaceae</taxon>
        <taxon>Kwoniella</taxon>
    </lineage>
</organism>
<reference evidence="2" key="2">
    <citation type="submission" date="2013-07" db="EMBL/GenBank/DDBJ databases">
        <authorList>
            <consortium name="The Broad Institute Genome Sequencing Platform"/>
            <person name="Cuomo C."/>
            <person name="Litvintseva A."/>
            <person name="Chen Y."/>
            <person name="Heitman J."/>
            <person name="Sun S."/>
            <person name="Springer D."/>
            <person name="Dromer F."/>
            <person name="Young S.K."/>
            <person name="Zeng Q."/>
            <person name="Gargeya S."/>
            <person name="Fitzgerald M."/>
            <person name="Abouelleil A."/>
            <person name="Alvarado L."/>
            <person name="Berlin A.M."/>
            <person name="Chapman S.B."/>
            <person name="Dewar J."/>
            <person name="Goldberg J."/>
            <person name="Griggs A."/>
            <person name="Gujja S."/>
            <person name="Hansen M."/>
            <person name="Howarth C."/>
            <person name="Imamovic A."/>
            <person name="Larimer J."/>
            <person name="McCowan C."/>
            <person name="Murphy C."/>
            <person name="Pearson M."/>
            <person name="Priest M."/>
            <person name="Roberts A."/>
            <person name="Saif S."/>
            <person name="Shea T."/>
            <person name="Sykes S."/>
            <person name="Wortman J."/>
            <person name="Nusbaum C."/>
            <person name="Birren B."/>
        </authorList>
    </citation>
    <scope>NUCLEOTIDE SEQUENCE</scope>
    <source>
        <strain evidence="2">CBS 10737</strain>
    </source>
</reference>
<reference evidence="2" key="4">
    <citation type="submission" date="2024-02" db="EMBL/GenBank/DDBJ databases">
        <title>Comparative genomics of Cryptococcus and Kwoniella reveals pathogenesis evolution and contrasting modes of karyotype evolution via chromosome fusion or intercentromeric recombination.</title>
        <authorList>
            <person name="Coelho M.A."/>
            <person name="David-Palma M."/>
            <person name="Shea T."/>
            <person name="Bowers K."/>
            <person name="McGinley-Smith S."/>
            <person name="Mohammad A.W."/>
            <person name="Gnirke A."/>
            <person name="Yurkov A.M."/>
            <person name="Nowrousian M."/>
            <person name="Sun S."/>
            <person name="Cuomo C.A."/>
            <person name="Heitman J."/>
        </authorList>
    </citation>
    <scope>NUCLEOTIDE SEQUENCE</scope>
    <source>
        <strain evidence="2">CBS 10737</strain>
    </source>
</reference>
<evidence type="ECO:0008006" key="4">
    <source>
        <dbReference type="Google" id="ProtNLM"/>
    </source>
</evidence>
<dbReference type="InterPro" id="IPR052058">
    <property type="entry name" value="Alcohol_O-acetyltransferase"/>
</dbReference>
<evidence type="ECO:0000313" key="2">
    <source>
        <dbReference type="EMBL" id="WWC69809.1"/>
    </source>
</evidence>
<reference evidence="1" key="1">
    <citation type="submission" date="2013-07" db="EMBL/GenBank/DDBJ databases">
        <title>The Genome Sequence of Cryptococcus pinus CBS10737.</title>
        <authorList>
            <consortium name="The Broad Institute Genome Sequencing Platform"/>
            <person name="Cuomo C."/>
            <person name="Litvintseva A."/>
            <person name="Chen Y."/>
            <person name="Heitman J."/>
            <person name="Sun S."/>
            <person name="Springer D."/>
            <person name="Dromer F."/>
            <person name="Young S.K."/>
            <person name="Zeng Q."/>
            <person name="Gargeya S."/>
            <person name="Fitzgerald M."/>
            <person name="Abouelleil A."/>
            <person name="Alvarado L."/>
            <person name="Berlin A.M."/>
            <person name="Chapman S.B."/>
            <person name="Dewar J."/>
            <person name="Goldberg J."/>
            <person name="Griggs A."/>
            <person name="Gujja S."/>
            <person name="Hansen M."/>
            <person name="Howarth C."/>
            <person name="Imamovic A."/>
            <person name="Larimer J."/>
            <person name="McCowan C."/>
            <person name="Murphy C."/>
            <person name="Pearson M."/>
            <person name="Priest M."/>
            <person name="Roberts A."/>
            <person name="Saif S."/>
            <person name="Shea T."/>
            <person name="Sykes S."/>
            <person name="Wortman J."/>
            <person name="Nusbaum C."/>
            <person name="Birren B."/>
        </authorList>
    </citation>
    <scope>NUCLEOTIDE SEQUENCE [LARGE SCALE GENOMIC DNA]</scope>
    <source>
        <strain evidence="1">CBS 10737</strain>
    </source>
</reference>
<dbReference type="KEGG" id="kpin:30169618"/>
<dbReference type="RefSeq" id="XP_019013184.1">
    <property type="nucleotide sequence ID" value="XM_019153023.1"/>
</dbReference>
<dbReference type="Proteomes" id="UP000094020">
    <property type="component" value="Chromosome 4"/>
</dbReference>
<dbReference type="PANTHER" id="PTHR28037:SF1">
    <property type="entry name" value="ALCOHOL O-ACETYLTRANSFERASE 1-RELATED"/>
    <property type="match status" value="1"/>
</dbReference>
<dbReference type="OrthoDB" id="2150604at2759"/>
<gene>
    <name evidence="1" type="ORF">I206_01249</name>
    <name evidence="2" type="ORF">I206_103752</name>
</gene>
<dbReference type="STRING" id="1296096.A0A1B9I8Y0"/>
<keyword evidence="3" id="KW-1185">Reference proteome</keyword>
<proteinExistence type="predicted"/>
<dbReference type="InterPro" id="IPR023213">
    <property type="entry name" value="CAT-like_dom_sf"/>
</dbReference>
<dbReference type="EMBL" id="CP144522">
    <property type="protein sequence ID" value="WWC69809.1"/>
    <property type="molecule type" value="Genomic_DNA"/>
</dbReference>
<dbReference type="AlphaFoldDB" id="A0A1B9I8Y0"/>
<protein>
    <recommendedName>
        <fullName evidence="4">Alcohol acetyltransferase</fullName>
    </recommendedName>
</protein>
<reference evidence="1" key="3">
    <citation type="submission" date="2016-07" db="EMBL/GenBank/DDBJ databases">
        <title>Evolution of pathogenesis and genome organization in the Tremellales.</title>
        <authorList>
            <person name="Cuomo C."/>
            <person name="Litvintseva A."/>
            <person name="Heitman J."/>
            <person name="Chen Y."/>
            <person name="Sun S."/>
            <person name="Springer D."/>
            <person name="Dromer F."/>
            <person name="Young S."/>
            <person name="Zeng Q."/>
            <person name="Chapman S."/>
            <person name="Gujja S."/>
            <person name="Saif S."/>
            <person name="Birren B."/>
        </authorList>
    </citation>
    <scope>NUCLEOTIDE SEQUENCE</scope>
    <source>
        <strain evidence="1">CBS 10737</strain>
    </source>
</reference>
<dbReference type="Pfam" id="PF07247">
    <property type="entry name" value="AATase"/>
    <property type="match status" value="1"/>
</dbReference>
<dbReference type="EMBL" id="KI894008">
    <property type="protein sequence ID" value="OCF51965.1"/>
    <property type="molecule type" value="Genomic_DNA"/>
</dbReference>
<dbReference type="GeneID" id="30169618"/>
<evidence type="ECO:0000313" key="3">
    <source>
        <dbReference type="Proteomes" id="UP000094020"/>
    </source>
</evidence>
<dbReference type="Gene3D" id="3.30.559.10">
    <property type="entry name" value="Chloramphenicol acetyltransferase-like domain"/>
    <property type="match status" value="1"/>
</dbReference>
<dbReference type="PANTHER" id="PTHR28037">
    <property type="entry name" value="ALCOHOL O-ACETYLTRANSFERASE 1-RELATED"/>
    <property type="match status" value="1"/>
</dbReference>
<dbReference type="InterPro" id="IPR010828">
    <property type="entry name" value="Atf2/Sli1-like"/>
</dbReference>
<accession>A0A1B9I8Y0</accession>
<evidence type="ECO:0000313" key="1">
    <source>
        <dbReference type="EMBL" id="OCF51965.1"/>
    </source>
</evidence>
<dbReference type="SUPFAM" id="SSF52777">
    <property type="entry name" value="CoA-dependent acyltransferases"/>
    <property type="match status" value="1"/>
</dbReference>